<dbReference type="PANTHER" id="PTHR46288:SF27">
    <property type="entry name" value="CYSTEINE_HISTIDINE-RICH C1 DOMAIN FAMILY PROTEIN"/>
    <property type="match status" value="1"/>
</dbReference>
<name>A0AB32WEY2_THECC</name>
<evidence type="ECO:0000313" key="4">
    <source>
        <dbReference type="Proteomes" id="UP000694886"/>
    </source>
</evidence>
<dbReference type="Pfam" id="PF03107">
    <property type="entry name" value="C1_2"/>
    <property type="match status" value="1"/>
</dbReference>
<evidence type="ECO:0000313" key="5">
    <source>
        <dbReference type="RefSeq" id="XP_017977440.1"/>
    </source>
</evidence>
<feature type="domain" description="DC1" evidence="3">
    <location>
        <begin position="6"/>
        <end position="58"/>
    </location>
</feature>
<dbReference type="SUPFAM" id="SSF57889">
    <property type="entry name" value="Cysteine-rich domain"/>
    <property type="match status" value="1"/>
</dbReference>
<gene>
    <name evidence="5" type="primary">LOC18599231</name>
</gene>
<accession>A0AB32WEY2</accession>
<dbReference type="InterPro" id="IPR046349">
    <property type="entry name" value="C1-like_sf"/>
</dbReference>
<protein>
    <submittedName>
        <fullName evidence="5">Uncharacterized protein LOC18599231 isoform X2</fullName>
    </submittedName>
</protein>
<dbReference type="Proteomes" id="UP000694886">
    <property type="component" value="Chromosome 5"/>
</dbReference>
<proteinExistence type="predicted"/>
<evidence type="ECO:0000256" key="1">
    <source>
        <dbReference type="ARBA" id="ARBA00022737"/>
    </source>
</evidence>
<feature type="region of interest" description="Disordered" evidence="2">
    <location>
        <begin position="66"/>
        <end position="93"/>
    </location>
</feature>
<keyword evidence="1" id="KW-0677">Repeat</keyword>
<dbReference type="RefSeq" id="XP_017977440.1">
    <property type="nucleotide sequence ID" value="XM_018121951.1"/>
</dbReference>
<evidence type="ECO:0000256" key="2">
    <source>
        <dbReference type="SAM" id="MobiDB-lite"/>
    </source>
</evidence>
<dbReference type="InterPro" id="IPR004146">
    <property type="entry name" value="DC1"/>
</dbReference>
<dbReference type="Gramene" id="Tc05v2_t015460.1">
    <property type="protein sequence ID" value="Tc05v2_p015460.1"/>
    <property type="gene ID" value="Tc05v2_g015460"/>
</dbReference>
<organism evidence="4 5">
    <name type="scientific">Theobroma cacao</name>
    <name type="common">Cacao</name>
    <name type="synonym">Cocoa</name>
    <dbReference type="NCBI Taxonomy" id="3641"/>
    <lineage>
        <taxon>Eukaryota</taxon>
        <taxon>Viridiplantae</taxon>
        <taxon>Streptophyta</taxon>
        <taxon>Embryophyta</taxon>
        <taxon>Tracheophyta</taxon>
        <taxon>Spermatophyta</taxon>
        <taxon>Magnoliopsida</taxon>
        <taxon>eudicotyledons</taxon>
        <taxon>Gunneridae</taxon>
        <taxon>Pentapetalae</taxon>
        <taxon>rosids</taxon>
        <taxon>malvids</taxon>
        <taxon>Malvales</taxon>
        <taxon>Malvaceae</taxon>
        <taxon>Byttnerioideae</taxon>
        <taxon>Theobroma</taxon>
    </lineage>
</organism>
<dbReference type="GeneID" id="18599231"/>
<dbReference type="AlphaFoldDB" id="A0AB32WEY2"/>
<evidence type="ECO:0000259" key="3">
    <source>
        <dbReference type="Pfam" id="PF03107"/>
    </source>
</evidence>
<reference evidence="4" key="1">
    <citation type="journal article" date="1997" name="Nucleic Acids Res.">
        <title>tRNAscan-SE: a program for improved detection of transfer RNA genes in genomic sequence.</title>
        <authorList>
            <person name="Lowe T.M."/>
            <person name="Eddy S.R."/>
        </authorList>
    </citation>
    <scope>NUCLEOTIDE SEQUENCE [LARGE SCALE GENOMIC DNA]</scope>
    <source>
        <strain evidence="4">r\B97-61/B2</strain>
    </source>
</reference>
<reference evidence="5" key="2">
    <citation type="submission" date="2025-08" db="UniProtKB">
        <authorList>
            <consortium name="RefSeq"/>
        </authorList>
    </citation>
    <scope>IDENTIFICATION</scope>
</reference>
<dbReference type="PANTHER" id="PTHR46288">
    <property type="entry name" value="PHORBOL-ESTER/DAG-TYPE DOMAIN-CONTAINING PROTEIN"/>
    <property type="match status" value="1"/>
</dbReference>
<sequence>MDLKHFSHDHQLVFIQEWSRASEEEEEEGACCFACEERVEGPCYCCSGCKFFLHKTCAELELSPEMPHEPAAGTSGEARLSRGIPEQTSFLRM</sequence>